<dbReference type="EMBL" id="BMIB01000003">
    <property type="protein sequence ID" value="GGH73150.1"/>
    <property type="molecule type" value="Genomic_DNA"/>
</dbReference>
<name>A0A917J307_9BACT</name>
<feature type="transmembrane region" description="Helical" evidence="1">
    <location>
        <begin position="20"/>
        <end position="41"/>
    </location>
</feature>
<feature type="transmembrane region" description="Helical" evidence="1">
    <location>
        <begin position="257"/>
        <end position="277"/>
    </location>
</feature>
<accession>A0A917J307</accession>
<dbReference type="AlphaFoldDB" id="A0A917J307"/>
<proteinExistence type="predicted"/>
<feature type="transmembrane region" description="Helical" evidence="1">
    <location>
        <begin position="444"/>
        <end position="464"/>
    </location>
</feature>
<evidence type="ECO:0000256" key="1">
    <source>
        <dbReference type="SAM" id="Phobius"/>
    </source>
</evidence>
<keyword evidence="3" id="KW-1185">Reference proteome</keyword>
<reference evidence="2" key="1">
    <citation type="journal article" date="2014" name="Int. J. Syst. Evol. Microbiol.">
        <title>Complete genome sequence of Corynebacterium casei LMG S-19264T (=DSM 44701T), isolated from a smear-ripened cheese.</title>
        <authorList>
            <consortium name="US DOE Joint Genome Institute (JGI-PGF)"/>
            <person name="Walter F."/>
            <person name="Albersmeier A."/>
            <person name="Kalinowski J."/>
            <person name="Ruckert C."/>
        </authorList>
    </citation>
    <scope>NUCLEOTIDE SEQUENCE</scope>
    <source>
        <strain evidence="2">CGMCC 1.15290</strain>
    </source>
</reference>
<keyword evidence="1" id="KW-0472">Membrane</keyword>
<feature type="transmembrane region" description="Helical" evidence="1">
    <location>
        <begin position="369"/>
        <end position="386"/>
    </location>
</feature>
<evidence type="ECO:0000313" key="2">
    <source>
        <dbReference type="EMBL" id="GGH73150.1"/>
    </source>
</evidence>
<sequence length="474" mass="53050">MRSTFAVFMHECILFGRNRLQVWGVLFFIVIGGYSISYGHAEIARENSRRQAVADSIRQTQLAHVAALQADTLQPAGKYRYETAALPSLVRFSFHFLAARKPLPLASLALGQLDVTAPYYLLNAQSLYIQTLKGEIANPFQLKAGNFDLAFVLVYLLPLLIIALCFDVLSAEKEAGILPLLRMGRYPPGSVVLVKFSFRWLLACAVVAILSLAAFLTAPIPLLGMSAVLWMFIVCVYCLLWHALLLLIVSFNRSSALNAMLSLGVWVLLVVVVPVTIQAQSKLRGASSLSLSTLMRSRNMEESSTAMQQALNQFYQYYPHLIPADSTRPAFYYFQGYSAFLYNTDREAQQQVAAWYQAIRNRAQRTERLLFISPAANTFLLLNHLAGTDVQAGLAFQQQVAAFHRQVFWFANNALFQNRYMNAADYARIPVFEPPVMQVQPGWVAGRLLQMLLMAGACVVVALYQLQEKKLTHA</sequence>
<comment type="caution">
    <text evidence="2">The sequence shown here is derived from an EMBL/GenBank/DDBJ whole genome shotgun (WGS) entry which is preliminary data.</text>
</comment>
<dbReference type="InterPro" id="IPR021913">
    <property type="entry name" value="DUF3526"/>
</dbReference>
<dbReference type="Proteomes" id="UP000627292">
    <property type="component" value="Unassembled WGS sequence"/>
</dbReference>
<gene>
    <name evidence="2" type="ORF">GCM10011379_34350</name>
</gene>
<feature type="transmembrane region" description="Helical" evidence="1">
    <location>
        <begin position="228"/>
        <end position="251"/>
    </location>
</feature>
<feature type="transmembrane region" description="Helical" evidence="1">
    <location>
        <begin position="191"/>
        <end position="216"/>
    </location>
</feature>
<protein>
    <submittedName>
        <fullName evidence="2">ABC transporter permease</fullName>
    </submittedName>
</protein>
<dbReference type="RefSeq" id="WP_188954465.1">
    <property type="nucleotide sequence ID" value="NZ_BMIB01000003.1"/>
</dbReference>
<organism evidence="2 3">
    <name type="scientific">Filimonas zeae</name>
    <dbReference type="NCBI Taxonomy" id="1737353"/>
    <lineage>
        <taxon>Bacteria</taxon>
        <taxon>Pseudomonadati</taxon>
        <taxon>Bacteroidota</taxon>
        <taxon>Chitinophagia</taxon>
        <taxon>Chitinophagales</taxon>
        <taxon>Chitinophagaceae</taxon>
        <taxon>Filimonas</taxon>
    </lineage>
</organism>
<dbReference type="PANTHER" id="PTHR43471">
    <property type="entry name" value="ABC TRANSPORTER PERMEASE"/>
    <property type="match status" value="1"/>
</dbReference>
<feature type="transmembrane region" description="Helical" evidence="1">
    <location>
        <begin position="149"/>
        <end position="171"/>
    </location>
</feature>
<evidence type="ECO:0000313" key="3">
    <source>
        <dbReference type="Proteomes" id="UP000627292"/>
    </source>
</evidence>
<dbReference type="Pfam" id="PF12040">
    <property type="entry name" value="DUF3526"/>
    <property type="match status" value="1"/>
</dbReference>
<reference evidence="2" key="2">
    <citation type="submission" date="2020-09" db="EMBL/GenBank/DDBJ databases">
        <authorList>
            <person name="Sun Q."/>
            <person name="Zhou Y."/>
        </authorList>
    </citation>
    <scope>NUCLEOTIDE SEQUENCE</scope>
    <source>
        <strain evidence="2">CGMCC 1.15290</strain>
    </source>
</reference>
<keyword evidence="1" id="KW-1133">Transmembrane helix</keyword>
<keyword evidence="1" id="KW-0812">Transmembrane</keyword>